<keyword evidence="3" id="KW-1185">Reference proteome</keyword>
<keyword evidence="1" id="KW-0472">Membrane</keyword>
<name>A0A9P5CC85_9HYPO</name>
<comment type="caution">
    <text evidence="2">The sequence shown here is derived from an EMBL/GenBank/DDBJ whole genome shotgun (WGS) entry which is preliminary data.</text>
</comment>
<feature type="transmembrane region" description="Helical" evidence="1">
    <location>
        <begin position="6"/>
        <end position="26"/>
    </location>
</feature>
<evidence type="ECO:0000313" key="3">
    <source>
        <dbReference type="Proteomes" id="UP000801864"/>
    </source>
</evidence>
<keyword evidence="1" id="KW-0812">Transmembrane</keyword>
<dbReference type="EMBL" id="QLNT01000013">
    <property type="protein sequence ID" value="KAF3068732.1"/>
    <property type="molecule type" value="Genomic_DNA"/>
</dbReference>
<evidence type="ECO:0000256" key="1">
    <source>
        <dbReference type="SAM" id="Phobius"/>
    </source>
</evidence>
<gene>
    <name evidence="2" type="ORF">CFAM422_007783</name>
</gene>
<reference evidence="2 3" key="1">
    <citation type="submission" date="2018-06" db="EMBL/GenBank/DDBJ databases">
        <title>Genome analysis of cellulolytic fungus Trichoderma lentiforme CFAM-422.</title>
        <authorList>
            <person name="Steindorff A.S."/>
            <person name="Formighieri E.F."/>
            <person name="Midorikawa G.E.O."/>
            <person name="Tamietti M.S."/>
            <person name="Ramos E.Z."/>
            <person name="Silva A.S."/>
            <person name="Bon E.P.S."/>
            <person name="Mendes T.D."/>
            <person name="Damaso M.C.T."/>
            <person name="Favaro L.C.L."/>
        </authorList>
    </citation>
    <scope>NUCLEOTIDE SEQUENCE [LARGE SCALE GENOMIC DNA]</scope>
    <source>
        <strain evidence="2 3">CFAM-422</strain>
    </source>
</reference>
<dbReference type="Proteomes" id="UP000801864">
    <property type="component" value="Unassembled WGS sequence"/>
</dbReference>
<accession>A0A9P5CC85</accession>
<sequence length="451" mass="49762">MPACVRLWWLGGLIALGLASGLGRLIPGRSLFLFSCQAAVLLPLPLPIFAAASCLLRLTCACSCSCHFQLLPRPAHGPRKLIKWGGASYSNRSLPSVLRMYFEHVGLSEQVRQKAERQARNESRALPSPSLSSLLGAAASSTGRQQLAMHLCAVPTRQFSHTAKYDCKTEARSTEHGVQTRYLALLEGGEEGGLQPPAAIWRCDTHAMLPLMTEKEVLNKGFLFASLVSSPIRNPIPSHHVVFFSCSTEYCPLIMLCDHMREAQHFMSNLRSRRGDAALLAHKLAAVPGRSLLIRCSLDAALYRHENRQVRALVLVARPDVPSSVPGKYSAPRVYLVLLRLVLVLRPLRPLQFSSRKASTEIRQRNFWLFASWTGVAVGESLSGRWGKGGLAAVKGPQGIQRYYSKPLLVYGRTRWWQQECLQGSRLVSSASHFPVTPPTEAEKGLKLAQT</sequence>
<dbReference type="AlphaFoldDB" id="A0A9P5CC85"/>
<proteinExistence type="predicted"/>
<protein>
    <submittedName>
        <fullName evidence="2">Uncharacterized protein</fullName>
    </submittedName>
</protein>
<keyword evidence="1" id="KW-1133">Transmembrane helix</keyword>
<organism evidence="2 3">
    <name type="scientific">Trichoderma lentiforme</name>
    <dbReference type="NCBI Taxonomy" id="1567552"/>
    <lineage>
        <taxon>Eukaryota</taxon>
        <taxon>Fungi</taxon>
        <taxon>Dikarya</taxon>
        <taxon>Ascomycota</taxon>
        <taxon>Pezizomycotina</taxon>
        <taxon>Sordariomycetes</taxon>
        <taxon>Hypocreomycetidae</taxon>
        <taxon>Hypocreales</taxon>
        <taxon>Hypocreaceae</taxon>
        <taxon>Trichoderma</taxon>
    </lineage>
</organism>
<evidence type="ECO:0000313" key="2">
    <source>
        <dbReference type="EMBL" id="KAF3068732.1"/>
    </source>
</evidence>